<evidence type="ECO:0008006" key="5">
    <source>
        <dbReference type="Google" id="ProtNLM"/>
    </source>
</evidence>
<dbReference type="Pfam" id="PF06772">
    <property type="entry name" value="LtrA"/>
    <property type="match status" value="1"/>
</dbReference>
<name>A0A177CBF7_9PLEO</name>
<dbReference type="Proteomes" id="UP000077069">
    <property type="component" value="Unassembled WGS sequence"/>
</dbReference>
<feature type="region of interest" description="Disordered" evidence="1">
    <location>
        <begin position="574"/>
        <end position="598"/>
    </location>
</feature>
<sequence length="679" mass="76582">MGWSFHGHKRDVDKERHLKRLHKTVPWIENPLAGADHEHLVFSQRHEANTVELFFDLFFVANLATFTTYHSITDGDYLVAYIGFFGILWSSWFQVTLHDVRFARDSLYERVCKTIQFIVFVGLALVGSSFNPGMESTGGKKASNTNFRILCYTLVISRGLLAIQHAVVLFYLVRAKFSKLFLPMALMISLYLIFAGAFAAMTPAFKEGDESHRSVYVVWYVIMVVEAAAMITISSVWRMLSFKKTHLMERMSLLTLIVIGEGAIGATKTVSRLMGKYGLDVEGCFLIMCIIAVLVLIWALYFDNFPHGHYGTIRQQVWSVLHFPFQLAIVGVVEGSQQVALARYVIKNWSKIDKAIDKYCLAENLDGSKLRDKLFELLDYWYFTSKTETQEFQYITEETIWQIGNTTNICSAANATEYINTGTIPTLFYNMSIDMFNGVYVGLGMKLPADKLEKYTAAEIALKSWRLVYLYYWVSFCILMACSIAFLILIRRHRHDLFDFVSIGSRVMSLIIGAILCVMISNEVALYQFLGSPAVLPVCLCLIFLVLCFDKLSAVFCNWHLLKSGQPYAKEYEEHGHHEHGHGDAHEHAAHASGHAHHDSTILDHRKSAAWSIHPESEDTLPLTKHDAHSSTEYYGTDHGGYPMEPLVSPPLLSPPPATGHGSATGGYMPVSNSQNYGA</sequence>
<dbReference type="PANTHER" id="PTHR42101:SF1">
    <property type="entry name" value="LOW TEMPERATURE REQUIREMENT A"/>
    <property type="match status" value="1"/>
</dbReference>
<feature type="region of interest" description="Disordered" evidence="1">
    <location>
        <begin position="616"/>
        <end position="679"/>
    </location>
</feature>
<dbReference type="GeneID" id="28760100"/>
<dbReference type="PANTHER" id="PTHR42101">
    <property type="entry name" value="CHROMOSOME 16, WHOLE GENOME SHOTGUN SEQUENCE"/>
    <property type="match status" value="1"/>
</dbReference>
<feature type="transmembrane region" description="Helical" evidence="2">
    <location>
        <begin position="53"/>
        <end position="72"/>
    </location>
</feature>
<dbReference type="InParanoid" id="A0A177CBF7"/>
<dbReference type="OrthoDB" id="3177213at2759"/>
<feature type="transmembrane region" description="Helical" evidence="2">
    <location>
        <begin position="147"/>
        <end position="173"/>
    </location>
</feature>
<organism evidence="3 4">
    <name type="scientific">Paraphaeosphaeria sporulosa</name>
    <dbReference type="NCBI Taxonomy" id="1460663"/>
    <lineage>
        <taxon>Eukaryota</taxon>
        <taxon>Fungi</taxon>
        <taxon>Dikarya</taxon>
        <taxon>Ascomycota</taxon>
        <taxon>Pezizomycotina</taxon>
        <taxon>Dothideomycetes</taxon>
        <taxon>Pleosporomycetidae</taxon>
        <taxon>Pleosporales</taxon>
        <taxon>Massarineae</taxon>
        <taxon>Didymosphaeriaceae</taxon>
        <taxon>Paraphaeosphaeria</taxon>
    </lineage>
</organism>
<dbReference type="STRING" id="1460663.A0A177CBF7"/>
<dbReference type="EMBL" id="KV441553">
    <property type="protein sequence ID" value="OAG04945.1"/>
    <property type="molecule type" value="Genomic_DNA"/>
</dbReference>
<reference evidence="3 4" key="1">
    <citation type="submission" date="2016-05" db="EMBL/GenBank/DDBJ databases">
        <title>Comparative analysis of secretome profiles of manganese(II)-oxidizing ascomycete fungi.</title>
        <authorList>
            <consortium name="DOE Joint Genome Institute"/>
            <person name="Zeiner C.A."/>
            <person name="Purvine S.O."/>
            <person name="Zink E.M."/>
            <person name="Wu S."/>
            <person name="Pasa-Tolic L."/>
            <person name="Chaput D.L."/>
            <person name="Haridas S."/>
            <person name="Grigoriev I.V."/>
            <person name="Santelli C.M."/>
            <person name="Hansel C.M."/>
        </authorList>
    </citation>
    <scope>NUCLEOTIDE SEQUENCE [LARGE SCALE GENOMIC DNA]</scope>
    <source>
        <strain evidence="3 4">AP3s5-JAC2a</strain>
    </source>
</reference>
<proteinExistence type="predicted"/>
<feature type="transmembrane region" description="Helical" evidence="2">
    <location>
        <begin position="78"/>
        <end position="95"/>
    </location>
</feature>
<protein>
    <recommendedName>
        <fullName evidence="5">Low temperature requirement A</fullName>
    </recommendedName>
</protein>
<evidence type="ECO:0000256" key="2">
    <source>
        <dbReference type="SAM" id="Phobius"/>
    </source>
</evidence>
<dbReference type="AlphaFoldDB" id="A0A177CBF7"/>
<dbReference type="RefSeq" id="XP_018035310.1">
    <property type="nucleotide sequence ID" value="XM_018176614.1"/>
</dbReference>
<accession>A0A177CBF7</accession>
<gene>
    <name evidence="3" type="ORF">CC84DRAFT_1147973</name>
</gene>
<feature type="transmembrane region" description="Helical" evidence="2">
    <location>
        <begin position="180"/>
        <end position="205"/>
    </location>
</feature>
<feature type="transmembrane region" description="Helical" evidence="2">
    <location>
        <begin position="527"/>
        <end position="549"/>
    </location>
</feature>
<dbReference type="InterPro" id="IPR010640">
    <property type="entry name" value="Low_temperature_requirement_A"/>
</dbReference>
<feature type="transmembrane region" description="Helical" evidence="2">
    <location>
        <begin position="470"/>
        <end position="490"/>
    </location>
</feature>
<keyword evidence="2" id="KW-1133">Transmembrane helix</keyword>
<feature type="transmembrane region" description="Helical" evidence="2">
    <location>
        <begin position="281"/>
        <end position="301"/>
    </location>
</feature>
<keyword evidence="2" id="KW-0472">Membrane</keyword>
<evidence type="ECO:0000256" key="1">
    <source>
        <dbReference type="SAM" id="MobiDB-lite"/>
    </source>
</evidence>
<feature type="transmembrane region" description="Helical" evidence="2">
    <location>
        <begin position="497"/>
        <end position="521"/>
    </location>
</feature>
<feature type="transmembrane region" description="Helical" evidence="2">
    <location>
        <begin position="217"/>
        <end position="240"/>
    </location>
</feature>
<evidence type="ECO:0000313" key="3">
    <source>
        <dbReference type="EMBL" id="OAG04945.1"/>
    </source>
</evidence>
<keyword evidence="2" id="KW-0812">Transmembrane</keyword>
<keyword evidence="4" id="KW-1185">Reference proteome</keyword>
<evidence type="ECO:0000313" key="4">
    <source>
        <dbReference type="Proteomes" id="UP000077069"/>
    </source>
</evidence>
<feature type="compositionally biased region" description="Pro residues" evidence="1">
    <location>
        <begin position="648"/>
        <end position="658"/>
    </location>
</feature>